<sequence length="341" mass="39531">MSDLIEKVRFLGEPRSYGGTAKHVEAHETHMSWVFLTDNWVYKLKKPVKYPFLDFSTLEKRQFYCQEEFRLNRRLASETYTAVVALRRKPSGRLTLSNEGQIIDWLMKMRRLPADHMLDARIRQGCVKRDDICRIGELLAAFYKRCSQAPVNGNAYLHHFKHEQAINRSILQRSEFGLSDLVGNALDTVDEALILLRPLVKSRISRGIIVEGHGDLRPEHICLTDPPQIIDCLEFNRAMRIIDPYDEVNYLGLECDMLGATWIRLLLYKVLERKLGDPPTAQLMALYGGFRALLRARLCIAHLLDSPLRHPEKWRPLALLYIAAAERECLRLRPVRNVRMI</sequence>
<accession>A0A839UA15</accession>
<dbReference type="SUPFAM" id="SSF56112">
    <property type="entry name" value="Protein kinase-like (PK-like)"/>
    <property type="match status" value="1"/>
</dbReference>
<dbReference type="RefSeq" id="WP_210283528.1">
    <property type="nucleotide sequence ID" value="NZ_JACHXN010000009.1"/>
</dbReference>
<keyword evidence="1" id="KW-0808">Transferase</keyword>
<dbReference type="AlphaFoldDB" id="A0A839UA15"/>
<comment type="caution">
    <text evidence="1">The sequence shown here is derived from an EMBL/GenBank/DDBJ whole genome shotgun (WGS) entry which is preliminary data.</text>
</comment>
<organism evidence="1 2">
    <name type="scientific">Phyllobacterium trifolii</name>
    <dbReference type="NCBI Taxonomy" id="300193"/>
    <lineage>
        <taxon>Bacteria</taxon>
        <taxon>Pseudomonadati</taxon>
        <taxon>Pseudomonadota</taxon>
        <taxon>Alphaproteobacteria</taxon>
        <taxon>Hyphomicrobiales</taxon>
        <taxon>Phyllobacteriaceae</taxon>
        <taxon>Phyllobacterium</taxon>
    </lineage>
</organism>
<dbReference type="InterPro" id="IPR011009">
    <property type="entry name" value="Kinase-like_dom_sf"/>
</dbReference>
<reference evidence="1 2" key="1">
    <citation type="submission" date="2020-08" db="EMBL/GenBank/DDBJ databases">
        <title>Genomic Encyclopedia of Type Strains, Phase III (KMG-III): the genomes of soil and plant-associated and newly described type strains.</title>
        <authorList>
            <person name="Whitman W."/>
        </authorList>
    </citation>
    <scope>NUCLEOTIDE SEQUENCE [LARGE SCALE GENOMIC DNA]</scope>
    <source>
        <strain evidence="1 2">CECT 7015</strain>
    </source>
</reference>
<evidence type="ECO:0000313" key="2">
    <source>
        <dbReference type="Proteomes" id="UP000554520"/>
    </source>
</evidence>
<name>A0A839UA15_9HYPH</name>
<dbReference type="EMBL" id="JACHXN010000009">
    <property type="protein sequence ID" value="MBB3146815.1"/>
    <property type="molecule type" value="Genomic_DNA"/>
</dbReference>
<proteinExistence type="predicted"/>
<dbReference type="PANTHER" id="PTHR43883">
    <property type="entry name" value="SLR0207 PROTEIN"/>
    <property type="match status" value="1"/>
</dbReference>
<protein>
    <submittedName>
        <fullName evidence="1">Aminoglycoside phosphotransferase family enzyme</fullName>
    </submittedName>
</protein>
<dbReference type="Proteomes" id="UP000554520">
    <property type="component" value="Unassembled WGS sequence"/>
</dbReference>
<keyword evidence="2" id="KW-1185">Reference proteome</keyword>
<dbReference type="InterPro" id="IPR052732">
    <property type="entry name" value="Cell-binding_unc_protein"/>
</dbReference>
<evidence type="ECO:0000313" key="1">
    <source>
        <dbReference type="EMBL" id="MBB3146815.1"/>
    </source>
</evidence>
<dbReference type="PANTHER" id="PTHR43883:SF1">
    <property type="entry name" value="GLUCONOKINASE"/>
    <property type="match status" value="1"/>
</dbReference>
<gene>
    <name evidence="1" type="ORF">FHS21_003231</name>
</gene>
<dbReference type="GO" id="GO:0016740">
    <property type="term" value="F:transferase activity"/>
    <property type="evidence" value="ECO:0007669"/>
    <property type="project" value="UniProtKB-KW"/>
</dbReference>